<evidence type="ECO:0000313" key="6">
    <source>
        <dbReference type="EMBL" id="KKL74800.1"/>
    </source>
</evidence>
<evidence type="ECO:0000256" key="4">
    <source>
        <dbReference type="ARBA" id="ARBA00023014"/>
    </source>
</evidence>
<feature type="domain" description="Radical SAM core" evidence="5">
    <location>
        <begin position="12"/>
        <end position="100"/>
    </location>
</feature>
<evidence type="ECO:0000256" key="2">
    <source>
        <dbReference type="ARBA" id="ARBA00022723"/>
    </source>
</evidence>
<sequence length="113" mass="12574">MKWPLETLRLFPTFACTRACGYCVVNTHGKVPRYNMIGSEVYKEFLSTVEGVKLLVISGGEPALYPGLKVIVEEGLARGWNVGIYSNCSAQMVETAKEMEPNPHLFIDCSYHA</sequence>
<dbReference type="GO" id="GO:0046872">
    <property type="term" value="F:metal ion binding"/>
    <property type="evidence" value="ECO:0007669"/>
    <property type="project" value="UniProtKB-KW"/>
</dbReference>
<evidence type="ECO:0000256" key="1">
    <source>
        <dbReference type="ARBA" id="ARBA00022691"/>
    </source>
</evidence>
<keyword evidence="4" id="KW-0411">Iron-sulfur</keyword>
<keyword evidence="3" id="KW-0408">Iron</keyword>
<dbReference type="EMBL" id="LAZR01024539">
    <property type="protein sequence ID" value="KKL74800.1"/>
    <property type="molecule type" value="Genomic_DNA"/>
</dbReference>
<dbReference type="Gene3D" id="3.20.20.70">
    <property type="entry name" value="Aldolase class I"/>
    <property type="match status" value="1"/>
</dbReference>
<reference evidence="6" key="1">
    <citation type="journal article" date="2015" name="Nature">
        <title>Complex archaea that bridge the gap between prokaryotes and eukaryotes.</title>
        <authorList>
            <person name="Spang A."/>
            <person name="Saw J.H."/>
            <person name="Jorgensen S.L."/>
            <person name="Zaremba-Niedzwiedzka K."/>
            <person name="Martijn J."/>
            <person name="Lind A.E."/>
            <person name="van Eijk R."/>
            <person name="Schleper C."/>
            <person name="Guy L."/>
            <person name="Ettema T.J."/>
        </authorList>
    </citation>
    <scope>NUCLEOTIDE SEQUENCE</scope>
</reference>
<dbReference type="InterPro" id="IPR058240">
    <property type="entry name" value="rSAM_sf"/>
</dbReference>
<dbReference type="InterPro" id="IPR013785">
    <property type="entry name" value="Aldolase_TIM"/>
</dbReference>
<dbReference type="SFLD" id="SFLDS00029">
    <property type="entry name" value="Radical_SAM"/>
    <property type="match status" value="1"/>
</dbReference>
<accession>A0A0F9GZM6</accession>
<comment type="caution">
    <text evidence="6">The sequence shown here is derived from an EMBL/GenBank/DDBJ whole genome shotgun (WGS) entry which is preliminary data.</text>
</comment>
<name>A0A0F9GZM6_9ZZZZ</name>
<proteinExistence type="predicted"/>
<protein>
    <recommendedName>
        <fullName evidence="5">Radical SAM core domain-containing protein</fullName>
    </recommendedName>
</protein>
<keyword evidence="2" id="KW-0479">Metal-binding</keyword>
<feature type="non-terminal residue" evidence="6">
    <location>
        <position position="113"/>
    </location>
</feature>
<dbReference type="CDD" id="cd01335">
    <property type="entry name" value="Radical_SAM"/>
    <property type="match status" value="1"/>
</dbReference>
<dbReference type="GO" id="GO:0051536">
    <property type="term" value="F:iron-sulfur cluster binding"/>
    <property type="evidence" value="ECO:0007669"/>
    <property type="project" value="UniProtKB-KW"/>
</dbReference>
<evidence type="ECO:0000256" key="3">
    <source>
        <dbReference type="ARBA" id="ARBA00023004"/>
    </source>
</evidence>
<dbReference type="AlphaFoldDB" id="A0A0F9GZM6"/>
<keyword evidence="1" id="KW-0949">S-adenosyl-L-methionine</keyword>
<dbReference type="GO" id="GO:0003824">
    <property type="term" value="F:catalytic activity"/>
    <property type="evidence" value="ECO:0007669"/>
    <property type="project" value="InterPro"/>
</dbReference>
<gene>
    <name evidence="6" type="ORF">LCGC14_2061230</name>
</gene>
<dbReference type="SUPFAM" id="SSF102114">
    <property type="entry name" value="Radical SAM enzymes"/>
    <property type="match status" value="1"/>
</dbReference>
<dbReference type="Pfam" id="PF04055">
    <property type="entry name" value="Radical_SAM"/>
    <property type="match status" value="1"/>
</dbReference>
<dbReference type="InterPro" id="IPR007197">
    <property type="entry name" value="rSAM"/>
</dbReference>
<evidence type="ECO:0000259" key="5">
    <source>
        <dbReference type="Pfam" id="PF04055"/>
    </source>
</evidence>
<organism evidence="6">
    <name type="scientific">marine sediment metagenome</name>
    <dbReference type="NCBI Taxonomy" id="412755"/>
    <lineage>
        <taxon>unclassified sequences</taxon>
        <taxon>metagenomes</taxon>
        <taxon>ecological metagenomes</taxon>
    </lineage>
</organism>